<feature type="non-terminal residue" evidence="9">
    <location>
        <position position="239"/>
    </location>
</feature>
<dbReference type="Proteomes" id="UP000004810">
    <property type="component" value="Unassembled WGS sequence"/>
</dbReference>
<dbReference type="InterPro" id="IPR002126">
    <property type="entry name" value="Cadherin-like_dom"/>
</dbReference>
<dbReference type="FunFam" id="2.60.40.60:FF:000020">
    <property type="entry name" value="Dachsous cadherin-related 1b"/>
    <property type="match status" value="2"/>
</dbReference>
<comment type="subcellular location">
    <subcellularLocation>
        <location evidence="1">Membrane</location>
    </subcellularLocation>
</comment>
<evidence type="ECO:0000256" key="4">
    <source>
        <dbReference type="ARBA" id="ARBA00022837"/>
    </source>
</evidence>
<reference evidence="10" key="1">
    <citation type="submission" date="2012-08" db="EMBL/GenBank/DDBJ databases">
        <title>The Genome Sequence of Wuchereria bancrofti.</title>
        <authorList>
            <person name="Nutman T.B."/>
            <person name="Fink D.L."/>
            <person name="Russ C."/>
            <person name="Young S."/>
            <person name="Zeng Q."/>
            <person name="Koehrsen M."/>
            <person name="Alvarado L."/>
            <person name="Berlin A."/>
            <person name="Chapman S.B."/>
            <person name="Chen Z."/>
            <person name="Freedman E."/>
            <person name="Gellesch M."/>
            <person name="Goldberg J."/>
            <person name="Griggs A."/>
            <person name="Gujja S."/>
            <person name="Heilman E.R."/>
            <person name="Heiman D."/>
            <person name="Hepburn T."/>
            <person name="Howarth C."/>
            <person name="Jen D."/>
            <person name="Larson L."/>
            <person name="Lewis B."/>
            <person name="Mehta T."/>
            <person name="Park D."/>
            <person name="Pearson M."/>
            <person name="Roberts A."/>
            <person name="Saif S."/>
            <person name="Shea T."/>
            <person name="Shenoy N."/>
            <person name="Sisk P."/>
            <person name="Stolte C."/>
            <person name="Sykes S."/>
            <person name="Walk T."/>
            <person name="White J."/>
            <person name="Yandava C."/>
            <person name="Haas B."/>
            <person name="Henn M.R."/>
            <person name="Nusbaum C."/>
            <person name="Birren B."/>
        </authorList>
    </citation>
    <scope>NUCLEOTIDE SEQUENCE [LARGE SCALE GENOMIC DNA]</scope>
    <source>
        <strain evidence="10">NA</strain>
    </source>
</reference>
<dbReference type="PROSITE" id="PS00232">
    <property type="entry name" value="CADHERIN_1"/>
    <property type="match status" value="2"/>
</dbReference>
<evidence type="ECO:0000256" key="1">
    <source>
        <dbReference type="ARBA" id="ARBA00004370"/>
    </source>
</evidence>
<dbReference type="GO" id="GO:0007411">
    <property type="term" value="P:axon guidance"/>
    <property type="evidence" value="ECO:0007669"/>
    <property type="project" value="UniProtKB-ARBA"/>
</dbReference>
<dbReference type="EMBL" id="ADBV01010695">
    <property type="protein sequence ID" value="EJW75342.1"/>
    <property type="molecule type" value="Genomic_DNA"/>
</dbReference>
<dbReference type="SMART" id="SM00112">
    <property type="entry name" value="CA"/>
    <property type="match status" value="2"/>
</dbReference>
<keyword evidence="2" id="KW-0812">Transmembrane</keyword>
<feature type="domain" description="Cadherin" evidence="8">
    <location>
        <begin position="27"/>
        <end position="130"/>
    </location>
</feature>
<evidence type="ECO:0000256" key="7">
    <source>
        <dbReference type="PROSITE-ProRule" id="PRU00043"/>
    </source>
</evidence>
<evidence type="ECO:0000256" key="6">
    <source>
        <dbReference type="ARBA" id="ARBA00023136"/>
    </source>
</evidence>
<dbReference type="Gene3D" id="2.60.40.60">
    <property type="entry name" value="Cadherins"/>
    <property type="match status" value="2"/>
</dbReference>
<accession>J9EE95</accession>
<dbReference type="PROSITE" id="PS50268">
    <property type="entry name" value="CADHERIN_2"/>
    <property type="match status" value="2"/>
</dbReference>
<dbReference type="GO" id="GO:0007156">
    <property type="term" value="P:homophilic cell adhesion via plasma membrane adhesion molecules"/>
    <property type="evidence" value="ECO:0007669"/>
    <property type="project" value="InterPro"/>
</dbReference>
<dbReference type="GO" id="GO:0005886">
    <property type="term" value="C:plasma membrane"/>
    <property type="evidence" value="ECO:0007669"/>
    <property type="project" value="UniProtKB-SubCell"/>
</dbReference>
<dbReference type="PRINTS" id="PR00205">
    <property type="entry name" value="CADHERIN"/>
</dbReference>
<dbReference type="PANTHER" id="PTHR24026:SF126">
    <property type="entry name" value="PROTOCADHERIN FAT 4"/>
    <property type="match status" value="1"/>
</dbReference>
<dbReference type="CDD" id="cd11304">
    <property type="entry name" value="Cadherin_repeat"/>
    <property type="match status" value="2"/>
</dbReference>
<evidence type="ECO:0000256" key="3">
    <source>
        <dbReference type="ARBA" id="ARBA00022737"/>
    </source>
</evidence>
<dbReference type="AlphaFoldDB" id="J9EE95"/>
<feature type="domain" description="Cadherin" evidence="8">
    <location>
        <begin position="131"/>
        <end position="229"/>
    </location>
</feature>
<dbReference type="InterPro" id="IPR020894">
    <property type="entry name" value="Cadherin_CS"/>
</dbReference>
<name>J9EE95_WUCBA</name>
<evidence type="ECO:0000313" key="9">
    <source>
        <dbReference type="EMBL" id="EJW75342.1"/>
    </source>
</evidence>
<dbReference type="SUPFAM" id="SSF49313">
    <property type="entry name" value="Cadherin-like"/>
    <property type="match status" value="2"/>
</dbReference>
<evidence type="ECO:0000313" key="10">
    <source>
        <dbReference type="Proteomes" id="UP000004810"/>
    </source>
</evidence>
<evidence type="ECO:0000256" key="2">
    <source>
        <dbReference type="ARBA" id="ARBA00022692"/>
    </source>
</evidence>
<keyword evidence="4 7" id="KW-0106">Calcium</keyword>
<gene>
    <name evidence="9" type="ORF">WUBG_13746</name>
</gene>
<evidence type="ECO:0000256" key="5">
    <source>
        <dbReference type="ARBA" id="ARBA00022989"/>
    </source>
</evidence>
<dbReference type="Pfam" id="PF00028">
    <property type="entry name" value="Cadherin"/>
    <property type="match status" value="2"/>
</dbReference>
<protein>
    <recommendedName>
        <fullName evidence="8">Cadherin domain-containing protein</fullName>
    </recommendedName>
</protein>
<keyword evidence="5" id="KW-1133">Transmembrane helix</keyword>
<keyword evidence="3" id="KW-0677">Repeat</keyword>
<proteinExistence type="predicted"/>
<dbReference type="InterPro" id="IPR015919">
    <property type="entry name" value="Cadherin-like_sf"/>
</dbReference>
<dbReference type="GO" id="GO:0005509">
    <property type="term" value="F:calcium ion binding"/>
    <property type="evidence" value="ECO:0007669"/>
    <property type="project" value="UniProtKB-UniRule"/>
</dbReference>
<evidence type="ECO:0000259" key="8">
    <source>
        <dbReference type="PROSITE" id="PS50268"/>
    </source>
</evidence>
<dbReference type="PANTHER" id="PTHR24026">
    <property type="entry name" value="FAT ATYPICAL CADHERIN-RELATED"/>
    <property type="match status" value="1"/>
</dbReference>
<sequence length="239" mass="26477">MYIAICLIAAKVIIDVGDVNDNAPVFEQDIYHLRIAEDEALGKELLQLKAYGGDDKEVIIYQMQASDDVAKYLSIDANSGLLKLASLLDFETLEKFMVTVIATDSGKPPLSSTCEIDVEILDINDNPPRFMQHIYRATVLENMQRGTKVLANDPDSEHFGRVSYLITNDAVGFTIGEDGWITTTEMLDREVKSTYRLTVKAVDGGTPPLSDSIIVEIEVEDENDNAPVFKHCNMTAVVQ</sequence>
<comment type="caution">
    <text evidence="9">The sequence shown here is derived from an EMBL/GenBank/DDBJ whole genome shotgun (WGS) entry which is preliminary data.</text>
</comment>
<organism evidence="9 10">
    <name type="scientific">Wuchereria bancrofti</name>
    <dbReference type="NCBI Taxonomy" id="6293"/>
    <lineage>
        <taxon>Eukaryota</taxon>
        <taxon>Metazoa</taxon>
        <taxon>Ecdysozoa</taxon>
        <taxon>Nematoda</taxon>
        <taxon>Chromadorea</taxon>
        <taxon>Rhabditida</taxon>
        <taxon>Spirurina</taxon>
        <taxon>Spiruromorpha</taxon>
        <taxon>Filarioidea</taxon>
        <taxon>Onchocercidae</taxon>
        <taxon>Wuchereria</taxon>
    </lineage>
</organism>
<keyword evidence="6" id="KW-0472">Membrane</keyword>